<dbReference type="RefSeq" id="WP_244444375.1">
    <property type="nucleotide sequence ID" value="NZ_BBIO01000003.1"/>
</dbReference>
<dbReference type="STRING" id="1333998.M2A_0822"/>
<gene>
    <name evidence="7" type="ORF">M2A_0822</name>
</gene>
<evidence type="ECO:0000256" key="2">
    <source>
        <dbReference type="ARBA" id="ARBA00023004"/>
    </source>
</evidence>
<accession>A0A081B8F5</accession>
<dbReference type="Gene3D" id="3.90.1580.10">
    <property type="entry name" value="paralog of FGE (formylglycine-generating enzyme)"/>
    <property type="match status" value="1"/>
</dbReference>
<dbReference type="InterPro" id="IPR017806">
    <property type="entry name" value="EgtB"/>
</dbReference>
<evidence type="ECO:0000259" key="6">
    <source>
        <dbReference type="Pfam" id="PF12867"/>
    </source>
</evidence>
<dbReference type="PANTHER" id="PTHR23150">
    <property type="entry name" value="SULFATASE MODIFYING FACTOR 1, 2"/>
    <property type="match status" value="1"/>
</dbReference>
<keyword evidence="1" id="KW-0560">Oxidoreductase</keyword>
<dbReference type="GO" id="GO:0052699">
    <property type="term" value="P:ergothioneine biosynthetic process"/>
    <property type="evidence" value="ECO:0007669"/>
    <property type="project" value="InterPro"/>
</dbReference>
<evidence type="ECO:0000313" key="8">
    <source>
        <dbReference type="Proteomes" id="UP000028702"/>
    </source>
</evidence>
<evidence type="ECO:0000256" key="4">
    <source>
        <dbReference type="SAM" id="MobiDB-lite"/>
    </source>
</evidence>
<dbReference type="InterPro" id="IPR024775">
    <property type="entry name" value="DinB-like"/>
</dbReference>
<comment type="caution">
    <text evidence="7">The sequence shown here is derived from an EMBL/GenBank/DDBJ whole genome shotgun (WGS) entry which is preliminary data.</text>
</comment>
<protein>
    <submittedName>
        <fullName evidence="7">Conserved protein</fullName>
    </submittedName>
</protein>
<dbReference type="EMBL" id="BBIO01000003">
    <property type="protein sequence ID" value="GAK44323.1"/>
    <property type="molecule type" value="Genomic_DNA"/>
</dbReference>
<sequence length="469" mass="51900">MPGPAQPHIESEAERGARAPKSTGGVAALKAQRTPPADLNEREAMRAYYLTVRRDSEALAAPLAPEDMVVQTMPDVSPTKWHLAHTSWFFETFLLKPHAKNYRPLNETYDLLFNSYYQQVGPQWLRPHRGFLSRPTVAEVMDYRAYVDGAMLELMEEAGAALWQKLAVLITLGLNHEQQHQELICTDIKHVLAQNPLSPALYTPPGESASAPALSWSEFGGGIYEIGRDMDPAGFSFDNEGPRHEILLRPFRLASRPVTNGEFRAFIEEGGYQRAPLWLSDGWNAVSEGGWQTPAYWRRADDGSWREFTLHGEVPLDENAPVTHISLYEAAAYAEWAGARLPLEAELEVAARGLPLEGNFLMPQRDGGAAPIIHPQAVNMSAASAAGDGPQQLFGDVWEWTASSYSAYPGYRAPSGAIGEYNGKFMCNQMVLRGGSCATPHGHMRATYRNFFPAAARWQFSGLRLASDL</sequence>
<feature type="region of interest" description="Disordered" evidence="4">
    <location>
        <begin position="1"/>
        <end position="37"/>
    </location>
</feature>
<evidence type="ECO:0000259" key="5">
    <source>
        <dbReference type="Pfam" id="PF03781"/>
    </source>
</evidence>
<dbReference type="Proteomes" id="UP000028702">
    <property type="component" value="Unassembled WGS sequence"/>
</dbReference>
<name>A0A081B8F5_9HYPH</name>
<dbReference type="eggNOG" id="COG1262">
    <property type="taxonomic scope" value="Bacteria"/>
</dbReference>
<comment type="pathway">
    <text evidence="3">Amino-acid biosynthesis; ergothioneine biosynthesis.</text>
</comment>
<dbReference type="InterPro" id="IPR051043">
    <property type="entry name" value="Sulfatase_Mod_Factor_Kinase"/>
</dbReference>
<feature type="domain" description="DinB-like" evidence="6">
    <location>
        <begin position="51"/>
        <end position="184"/>
    </location>
</feature>
<dbReference type="AlphaFoldDB" id="A0A081B8F5"/>
<evidence type="ECO:0000256" key="3">
    <source>
        <dbReference type="ARBA" id="ARBA00037882"/>
    </source>
</evidence>
<feature type="domain" description="Sulfatase-modifying factor enzyme-like" evidence="5">
    <location>
        <begin position="221"/>
        <end position="466"/>
    </location>
</feature>
<evidence type="ECO:0000256" key="1">
    <source>
        <dbReference type="ARBA" id="ARBA00023002"/>
    </source>
</evidence>
<dbReference type="InterPro" id="IPR005532">
    <property type="entry name" value="SUMF_dom"/>
</dbReference>
<keyword evidence="2" id="KW-0408">Iron</keyword>
<dbReference type="SUPFAM" id="SSF56436">
    <property type="entry name" value="C-type lectin-like"/>
    <property type="match status" value="1"/>
</dbReference>
<dbReference type="PANTHER" id="PTHR23150:SF36">
    <property type="entry name" value="HERCYNINE OXYGENASE"/>
    <property type="match status" value="1"/>
</dbReference>
<dbReference type="Pfam" id="PF03781">
    <property type="entry name" value="FGE-sulfatase"/>
    <property type="match status" value="1"/>
</dbReference>
<dbReference type="InterPro" id="IPR016187">
    <property type="entry name" value="CTDL_fold"/>
</dbReference>
<reference evidence="7 8" key="1">
    <citation type="submission" date="2014-07" db="EMBL/GenBank/DDBJ databases">
        <title>Tepidicaulis marinum gen. nov., sp. nov., a novel marine bacterium denitrifying nitrate to nitrous oxide strictly under microaerobic conditions.</title>
        <authorList>
            <person name="Takeuchi M."/>
            <person name="Yamagishi T."/>
            <person name="Kamagata Y."/>
            <person name="Oshima K."/>
            <person name="Hattori M."/>
            <person name="Katayama T."/>
            <person name="Hanada S."/>
            <person name="Tamaki H."/>
            <person name="Marumo K."/>
            <person name="Maeda H."/>
            <person name="Nedachi M."/>
            <person name="Iwasaki W."/>
            <person name="Suwa Y."/>
            <person name="Sakata S."/>
        </authorList>
    </citation>
    <scope>NUCLEOTIDE SEQUENCE [LARGE SCALE GENOMIC DNA]</scope>
    <source>
        <strain evidence="7 8">MA2</strain>
    </source>
</reference>
<organism evidence="7 8">
    <name type="scientific">Tepidicaulis marinus</name>
    <dbReference type="NCBI Taxonomy" id="1333998"/>
    <lineage>
        <taxon>Bacteria</taxon>
        <taxon>Pseudomonadati</taxon>
        <taxon>Pseudomonadota</taxon>
        <taxon>Alphaproteobacteria</taxon>
        <taxon>Hyphomicrobiales</taxon>
        <taxon>Parvibaculaceae</taxon>
        <taxon>Tepidicaulis</taxon>
    </lineage>
</organism>
<dbReference type="Pfam" id="PF12867">
    <property type="entry name" value="DinB_2"/>
    <property type="match status" value="1"/>
</dbReference>
<dbReference type="NCBIfam" id="TIGR03440">
    <property type="entry name" value="egtB_TIGR03440"/>
    <property type="match status" value="1"/>
</dbReference>
<keyword evidence="8" id="KW-1185">Reference proteome</keyword>
<dbReference type="InterPro" id="IPR042095">
    <property type="entry name" value="SUMF_sf"/>
</dbReference>
<evidence type="ECO:0000313" key="7">
    <source>
        <dbReference type="EMBL" id="GAK44323.1"/>
    </source>
</evidence>
<proteinExistence type="predicted"/>